<organism evidence="7 8">
    <name type="scientific">Linum tenue</name>
    <dbReference type="NCBI Taxonomy" id="586396"/>
    <lineage>
        <taxon>Eukaryota</taxon>
        <taxon>Viridiplantae</taxon>
        <taxon>Streptophyta</taxon>
        <taxon>Embryophyta</taxon>
        <taxon>Tracheophyta</taxon>
        <taxon>Spermatophyta</taxon>
        <taxon>Magnoliopsida</taxon>
        <taxon>eudicotyledons</taxon>
        <taxon>Gunneridae</taxon>
        <taxon>Pentapetalae</taxon>
        <taxon>rosids</taxon>
        <taxon>fabids</taxon>
        <taxon>Malpighiales</taxon>
        <taxon>Linaceae</taxon>
        <taxon>Linum</taxon>
    </lineage>
</organism>
<evidence type="ECO:0000313" key="8">
    <source>
        <dbReference type="Proteomes" id="UP001154282"/>
    </source>
</evidence>
<evidence type="ECO:0000256" key="2">
    <source>
        <dbReference type="ARBA" id="ARBA00022692"/>
    </source>
</evidence>
<proteinExistence type="predicted"/>
<feature type="transmembrane region" description="Helical" evidence="5">
    <location>
        <begin position="186"/>
        <end position="207"/>
    </location>
</feature>
<accession>A0AAV0KHN1</accession>
<keyword evidence="4 5" id="KW-0472">Membrane</keyword>
<feature type="transmembrane region" description="Helical" evidence="5">
    <location>
        <begin position="129"/>
        <end position="149"/>
    </location>
</feature>
<feature type="transmembrane region" description="Helical" evidence="5">
    <location>
        <begin position="214"/>
        <end position="232"/>
    </location>
</feature>
<dbReference type="EMBL" id="CAMGYJ010000005">
    <property type="protein sequence ID" value="CAI0421613.1"/>
    <property type="molecule type" value="Genomic_DNA"/>
</dbReference>
<keyword evidence="8" id="KW-1185">Reference proteome</keyword>
<keyword evidence="2 5" id="KW-0812">Transmembrane</keyword>
<sequence>MGTRSLSIDTPDSLYERDLVEGAGKVSRGGGSFKNHDSSLVVEQRSSPLRREAVNRSAFAMKTHENGEIDLEDGKLEKPIDKLMRSNKVIVHNQALLAGLAYCISSCSMILVNKFVLSSYNFNAGISLMLYQNLISVIIVTSLSLLGVISTEPLTWRLIKVWLPVNVIFVGMLITSMFSLKYINVAMVTVLKNVTNVITAVGEMYLFQKHHDNRVWVALFLMIVSAISGGLTDLSFHAVGYTWQIINCFLTASYSLTLRRVMDTAKQVTRSGNLNEFSMVMLNNTLSLPLGLVLIFVFNEVDYLTTTPLLRLPVFWLVMTLSGFLGLAISFTSMWFLHQTGATTYSLVGSLNKIPLSLAGILLFKVPTSLENSASILFGLLAGVFFARAKMRERP</sequence>
<feature type="transmembrane region" description="Helical" evidence="5">
    <location>
        <begin position="344"/>
        <end position="364"/>
    </location>
</feature>
<dbReference type="InterPro" id="IPR050186">
    <property type="entry name" value="TPT_transporter"/>
</dbReference>
<name>A0AAV0KHN1_9ROSI</name>
<evidence type="ECO:0000256" key="1">
    <source>
        <dbReference type="ARBA" id="ARBA00004141"/>
    </source>
</evidence>
<feature type="domain" description="Sugar phosphate transporter" evidence="6">
    <location>
        <begin position="96"/>
        <end position="385"/>
    </location>
</feature>
<evidence type="ECO:0000256" key="3">
    <source>
        <dbReference type="ARBA" id="ARBA00022989"/>
    </source>
</evidence>
<evidence type="ECO:0000256" key="5">
    <source>
        <dbReference type="SAM" id="Phobius"/>
    </source>
</evidence>
<feature type="transmembrane region" description="Helical" evidence="5">
    <location>
        <begin position="238"/>
        <end position="256"/>
    </location>
</feature>
<keyword evidence="3 5" id="KW-1133">Transmembrane helix</keyword>
<dbReference type="InterPro" id="IPR004853">
    <property type="entry name" value="Sugar_P_trans_dom"/>
</dbReference>
<dbReference type="Proteomes" id="UP001154282">
    <property type="component" value="Unassembled WGS sequence"/>
</dbReference>
<comment type="subcellular location">
    <subcellularLocation>
        <location evidence="1">Membrane</location>
        <topology evidence="1">Multi-pass membrane protein</topology>
    </subcellularLocation>
</comment>
<feature type="transmembrane region" description="Helical" evidence="5">
    <location>
        <begin position="95"/>
        <end position="117"/>
    </location>
</feature>
<feature type="transmembrane region" description="Helical" evidence="5">
    <location>
        <begin position="314"/>
        <end position="337"/>
    </location>
</feature>
<gene>
    <name evidence="7" type="ORF">LITE_LOCUS18832</name>
</gene>
<evidence type="ECO:0000313" key="7">
    <source>
        <dbReference type="EMBL" id="CAI0421613.1"/>
    </source>
</evidence>
<evidence type="ECO:0000259" key="6">
    <source>
        <dbReference type="Pfam" id="PF03151"/>
    </source>
</evidence>
<evidence type="ECO:0000256" key="4">
    <source>
        <dbReference type="ARBA" id="ARBA00023136"/>
    </source>
</evidence>
<dbReference type="AlphaFoldDB" id="A0AAV0KHN1"/>
<dbReference type="Pfam" id="PF03151">
    <property type="entry name" value="TPT"/>
    <property type="match status" value="1"/>
</dbReference>
<comment type="caution">
    <text evidence="7">The sequence shown here is derived from an EMBL/GenBank/DDBJ whole genome shotgun (WGS) entry which is preliminary data.</text>
</comment>
<dbReference type="PANTHER" id="PTHR11132">
    <property type="entry name" value="SOLUTE CARRIER FAMILY 35"/>
    <property type="match status" value="1"/>
</dbReference>
<protein>
    <recommendedName>
        <fullName evidence="6">Sugar phosphate transporter domain-containing protein</fullName>
    </recommendedName>
</protein>
<feature type="transmembrane region" description="Helical" evidence="5">
    <location>
        <begin position="370"/>
        <end position="389"/>
    </location>
</feature>
<reference evidence="7" key="1">
    <citation type="submission" date="2022-08" db="EMBL/GenBank/DDBJ databases">
        <authorList>
            <person name="Gutierrez-Valencia J."/>
        </authorList>
    </citation>
    <scope>NUCLEOTIDE SEQUENCE</scope>
</reference>
<feature type="transmembrane region" description="Helical" evidence="5">
    <location>
        <begin position="161"/>
        <end position="180"/>
    </location>
</feature>
<feature type="transmembrane region" description="Helical" evidence="5">
    <location>
        <begin position="277"/>
        <end position="298"/>
    </location>
</feature>
<dbReference type="GO" id="GO:0016020">
    <property type="term" value="C:membrane"/>
    <property type="evidence" value="ECO:0007669"/>
    <property type="project" value="UniProtKB-SubCell"/>
</dbReference>